<feature type="transmembrane region" description="Helical" evidence="2">
    <location>
        <begin position="201"/>
        <end position="220"/>
    </location>
</feature>
<evidence type="ECO:0000256" key="2">
    <source>
        <dbReference type="SAM" id="Phobius"/>
    </source>
</evidence>
<reference evidence="5" key="2">
    <citation type="submission" date="2015-01" db="EMBL/GenBank/DDBJ databases">
        <title>Evolutionary Origins and Diversification of the Mycorrhizal Mutualists.</title>
        <authorList>
            <consortium name="DOE Joint Genome Institute"/>
            <consortium name="Mycorrhizal Genomics Consortium"/>
            <person name="Kohler A."/>
            <person name="Kuo A."/>
            <person name="Nagy L.G."/>
            <person name="Floudas D."/>
            <person name="Copeland A."/>
            <person name="Barry K.W."/>
            <person name="Cichocki N."/>
            <person name="Veneault-Fourrey C."/>
            <person name="LaButti K."/>
            <person name="Lindquist E.A."/>
            <person name="Lipzen A."/>
            <person name="Lundell T."/>
            <person name="Morin E."/>
            <person name="Murat C."/>
            <person name="Riley R."/>
            <person name="Ohm R."/>
            <person name="Sun H."/>
            <person name="Tunlid A."/>
            <person name="Henrissat B."/>
            <person name="Grigoriev I.V."/>
            <person name="Hibbett D.S."/>
            <person name="Martin F."/>
        </authorList>
    </citation>
    <scope>NUCLEOTIDE SEQUENCE [LARGE SCALE GENOMIC DNA]</scope>
    <source>
        <strain evidence="5">F 1598</strain>
    </source>
</reference>
<evidence type="ECO:0000256" key="1">
    <source>
        <dbReference type="SAM" id="MobiDB-lite"/>
    </source>
</evidence>
<keyword evidence="2" id="KW-0812">Transmembrane</keyword>
<sequence>MPESFTNTFGMMLIAFSVDLILYGVGLLLVFQYYRAFYSDPMWPLKIMVAAMIILMTTQVGSFFAWVYWDLIVNFGNIAKLDIMVRTALVQLLAIYITAFVSQCFYASRVWRLSHGNVWMTGFIMTLALLQISAGIAQTTLSGQIGVFSLLFTTKTVTTIQSGATAACDLSITVLLCWVLHGSRTGVRSTDALLDKLITYAINRGALTTLAAFLNMLLFVLRPEAFIFMVPLLCSGQLYVISVVTTLNCRGVKLENSSHLHSLGVDSLPMSSYIPGNKSGTGVHVTKSIVTWTEDEDQTKMRSRDPSVAKSSPAPLGEILRIE</sequence>
<dbReference type="AlphaFoldDB" id="A0A0C3ET55"/>
<feature type="domain" description="DUF6534" evidence="3">
    <location>
        <begin position="165"/>
        <end position="250"/>
    </location>
</feature>
<feature type="transmembrane region" description="Helical" evidence="2">
    <location>
        <begin position="226"/>
        <end position="247"/>
    </location>
</feature>
<proteinExistence type="predicted"/>
<dbReference type="HOGENOM" id="CLU_046025_10_0_1"/>
<keyword evidence="2" id="KW-0472">Membrane</keyword>
<organism evidence="4 5">
    <name type="scientific">Piloderma croceum (strain F 1598)</name>
    <dbReference type="NCBI Taxonomy" id="765440"/>
    <lineage>
        <taxon>Eukaryota</taxon>
        <taxon>Fungi</taxon>
        <taxon>Dikarya</taxon>
        <taxon>Basidiomycota</taxon>
        <taxon>Agaricomycotina</taxon>
        <taxon>Agaricomycetes</taxon>
        <taxon>Agaricomycetidae</taxon>
        <taxon>Atheliales</taxon>
        <taxon>Atheliaceae</taxon>
        <taxon>Piloderma</taxon>
    </lineage>
</organism>
<feature type="transmembrane region" description="Helical" evidence="2">
    <location>
        <begin position="12"/>
        <end position="31"/>
    </location>
</feature>
<dbReference type="OrthoDB" id="3053610at2759"/>
<dbReference type="InterPro" id="IPR045339">
    <property type="entry name" value="DUF6534"/>
</dbReference>
<feature type="transmembrane region" description="Helical" evidence="2">
    <location>
        <begin position="88"/>
        <end position="106"/>
    </location>
</feature>
<evidence type="ECO:0000259" key="3">
    <source>
        <dbReference type="Pfam" id="PF20152"/>
    </source>
</evidence>
<accession>A0A0C3ET55</accession>
<reference evidence="4 5" key="1">
    <citation type="submission" date="2014-04" db="EMBL/GenBank/DDBJ databases">
        <authorList>
            <consortium name="DOE Joint Genome Institute"/>
            <person name="Kuo A."/>
            <person name="Tarkka M."/>
            <person name="Buscot F."/>
            <person name="Kohler A."/>
            <person name="Nagy L.G."/>
            <person name="Floudas D."/>
            <person name="Copeland A."/>
            <person name="Barry K.W."/>
            <person name="Cichocki N."/>
            <person name="Veneault-Fourrey C."/>
            <person name="LaButti K."/>
            <person name="Lindquist E.A."/>
            <person name="Lipzen A."/>
            <person name="Lundell T."/>
            <person name="Morin E."/>
            <person name="Murat C."/>
            <person name="Sun H."/>
            <person name="Tunlid A."/>
            <person name="Henrissat B."/>
            <person name="Grigoriev I.V."/>
            <person name="Hibbett D.S."/>
            <person name="Martin F."/>
            <person name="Nordberg H.P."/>
            <person name="Cantor M.N."/>
            <person name="Hua S.X."/>
        </authorList>
    </citation>
    <scope>NUCLEOTIDE SEQUENCE [LARGE SCALE GENOMIC DNA]</scope>
    <source>
        <strain evidence="4 5">F 1598</strain>
    </source>
</reference>
<evidence type="ECO:0000313" key="4">
    <source>
        <dbReference type="EMBL" id="KIM71274.1"/>
    </source>
</evidence>
<feature type="region of interest" description="Disordered" evidence="1">
    <location>
        <begin position="295"/>
        <end position="323"/>
    </location>
</feature>
<dbReference type="PANTHER" id="PTHR40465:SF1">
    <property type="entry name" value="DUF6534 DOMAIN-CONTAINING PROTEIN"/>
    <property type="match status" value="1"/>
</dbReference>
<dbReference type="Proteomes" id="UP000054166">
    <property type="component" value="Unassembled WGS sequence"/>
</dbReference>
<protein>
    <recommendedName>
        <fullName evidence="3">DUF6534 domain-containing protein</fullName>
    </recommendedName>
</protein>
<evidence type="ECO:0000313" key="5">
    <source>
        <dbReference type="Proteomes" id="UP000054166"/>
    </source>
</evidence>
<feature type="transmembrane region" description="Helical" evidence="2">
    <location>
        <begin position="160"/>
        <end position="180"/>
    </location>
</feature>
<feature type="transmembrane region" description="Helical" evidence="2">
    <location>
        <begin position="118"/>
        <end position="140"/>
    </location>
</feature>
<dbReference type="Pfam" id="PF20152">
    <property type="entry name" value="DUF6534"/>
    <property type="match status" value="1"/>
</dbReference>
<feature type="compositionally biased region" description="Basic and acidic residues" evidence="1">
    <location>
        <begin position="298"/>
        <end position="307"/>
    </location>
</feature>
<gene>
    <name evidence="4" type="ORF">PILCRDRAFT_17212</name>
</gene>
<feature type="transmembrane region" description="Helical" evidence="2">
    <location>
        <begin position="43"/>
        <end position="68"/>
    </location>
</feature>
<dbReference type="InParanoid" id="A0A0C3ET55"/>
<dbReference type="PANTHER" id="PTHR40465">
    <property type="entry name" value="CHROMOSOME 1, WHOLE GENOME SHOTGUN SEQUENCE"/>
    <property type="match status" value="1"/>
</dbReference>
<keyword evidence="2" id="KW-1133">Transmembrane helix</keyword>
<dbReference type="EMBL" id="KN833374">
    <property type="protein sequence ID" value="KIM71274.1"/>
    <property type="molecule type" value="Genomic_DNA"/>
</dbReference>
<keyword evidence="5" id="KW-1185">Reference proteome</keyword>
<name>A0A0C3ET55_PILCF</name>